<gene>
    <name evidence="12" type="ORF">J5N97_009203</name>
</gene>
<dbReference type="OrthoDB" id="10255969at2759"/>
<feature type="transmembrane region" description="Helical" evidence="10">
    <location>
        <begin position="327"/>
        <end position="348"/>
    </location>
</feature>
<dbReference type="GO" id="GO:0140359">
    <property type="term" value="F:ABC-type transporter activity"/>
    <property type="evidence" value="ECO:0007669"/>
    <property type="project" value="InterPro"/>
</dbReference>
<evidence type="ECO:0000256" key="5">
    <source>
        <dbReference type="ARBA" id="ARBA00022737"/>
    </source>
</evidence>
<name>A0A9D5CYV4_9LILI</name>
<sequence length="1892" mass="211856">MAASWRQLGAMLRKNWLLKIRHPMTTCMEILLPTIVMLLLIGVRSRVDTRIHPVESYIREGMFVEVGKSEISPSFDSMLNLLFVNDEHLAFAPDTKETKLMLDVLALRFPLLKMVGKIYKDELDLETYIRSDLYGINNEARNLSNPKIKGAIVFHEQGPHIFDYSIRLNHTWAFSGFPDVKTIMDVNGPYLNDLDLGMSIVPTLQYGFSGFLTLQKVLDSLIILLAQQNETNIVSGKSEVISSFGDLSYSNISWRQFIPENIRIAPFPTREYTDDEFQSIVKTVMGVLYLMGFLYPISRLISYFVFEKEYKIKEGLYMMGLKDEIFYLSWFITYSLQFAISSAIITASTMSSLFMYSDKSLVFCYFLLFGLSAVMLSFFISTFFSRAKTAVAVGTLSFLGAFFPYYTVNDPSVPMIWKVLASLLSPTAFALGTVNFADYERAHVGVRWTNMWEDSSGVNFLACLLMMILDTVLYCALGLYFDKVLPREYGVRYSWNFLFTKNFWRRKKSLHCCGIEDQEHIVNDKVIPHKPKSAGKSVCEPDMEAISLDMKQQELDGRCLQIRNLHKVYMTKKGKCCAVNSLQLTLYENQILALLGHNGAGKSTTISMLVGLLPPTSGDALVFGKNIRTDMDEIRKMLGVCPQTDILFPELTVKEHMEIFAVLKGVSKDELDKEVIEMVDEVGLVDKLNTFVGALSGGMKRKLSLGIALIGNTKVVILDEPTSGMDPYSMRSTWQLIKKIKKGRIILLTTHSMDEADVLGDRIAIMANGRLRCCGSSLFLKHRYGVGYTLTIAKTSPTASLAAEIVYRHVPNATRLSDVGTEVSFRLPLTSSSSFENMFREIESCIRRPDMTSNGLSSFKEEIHGIESYGISVTTMEEVFLRVTGESFDDSENTMYHLDCPVTDSMISESSNITLSKPSVHKLCCGVYAKYLIRMCSAVGRACSLLFTTFCSSILFITSSFCSCGIIASPTFWGHSKALIIKRAISARRDRRTIIFQLLVPALFLLFGLLFLKLKPHPDQYSVTLTTSYFNPLLRGGGGGGPIPFNLSLAIAEKVASHVKGGWIQKEEPRSFKFPDPEKTLADAINAAGPNLGPALLSMSEYLITSLNESYQSRYGAVVMDDQNEDGSVGFTVLHNSSCQHAAPTYINLVNSAILRLATYNENMTIQTRNHPLPLTMSQHLQRHDLDAFSAAIIVNIAFSFIPASFAVAIVKEREVKAKHQQLISGVSILSYWTSTYIWDFISFLFPTSFAVILFYIFDLNQFIGKGSFVPTIALFTEYGLAVAASTYCLTFFFSDHSIAQNVVLLVHFFSGLILMVISFLLGLIEATKRANTLLKNFFRLFPGFCFADGLASLALRRQEMKRGSGSGSLDWNVTGASIIYLAMESIVYFLLTLALEFLPHHKICFAKFKEWWRKNESTHNDKSQTSFQPLLGSFDDDSLSISDDDVDVKVERQRILGGFADNAIINLHNLRKVYPKGRNHPAKVAVHSLTFSVQAGECFGFLGTNGAGKTTTLSMLTGEEYPTDGTAYIFGNDIRAHPKAARRHIGYCPQFDALLEFLTVREHLELYARIKAVPEFSIKDVVDEKLIEFDLRKHADKPAFSLSGGSKRKLSVAIAMIGDPPIVILDEPSTGMDPVAKRFMWEVISRLSTRRGKTAVILTTHSMNEAQALCTRIGIMVGGRLRCIGSPQHLKTRFGNHLELEVKPTEASSIELDNLCKRIQENLFDFPCHTRSLLGDLEICIVGSDAVPSDNLAEISLTREMIVLIASRLGNEKFVQALLSSTPALDGVFEEQLSEQLIRDGGIPLRIFSEWWLSREKFLLINSFILSSFPGAIFHGCNGLNVKYQLPYGEDSSLADIFGHLEHHRETLRIEEYSISQSTLETIFNHFAAAQ</sequence>
<dbReference type="PROSITE" id="PS00211">
    <property type="entry name" value="ABC_TRANSPORTER_1"/>
    <property type="match status" value="1"/>
</dbReference>
<keyword evidence="8 10" id="KW-1133">Transmembrane helix</keyword>
<dbReference type="InterPro" id="IPR017871">
    <property type="entry name" value="ABC_transporter-like_CS"/>
</dbReference>
<dbReference type="InterPro" id="IPR026082">
    <property type="entry name" value="ABCA"/>
</dbReference>
<evidence type="ECO:0000256" key="1">
    <source>
        <dbReference type="ARBA" id="ARBA00004141"/>
    </source>
</evidence>
<dbReference type="SUPFAM" id="SSF52540">
    <property type="entry name" value="P-loop containing nucleoside triphosphate hydrolases"/>
    <property type="match status" value="2"/>
</dbReference>
<dbReference type="InterPro" id="IPR003439">
    <property type="entry name" value="ABC_transporter-like_ATP-bd"/>
</dbReference>
<evidence type="ECO:0000259" key="11">
    <source>
        <dbReference type="PROSITE" id="PS50893"/>
    </source>
</evidence>
<reference evidence="12" key="2">
    <citation type="journal article" date="2022" name="Hortic Res">
        <title>The genome of Dioscorea zingiberensis sheds light on the biosynthesis, origin and evolution of the medicinally important diosgenin saponins.</title>
        <authorList>
            <person name="Li Y."/>
            <person name="Tan C."/>
            <person name="Li Z."/>
            <person name="Guo J."/>
            <person name="Li S."/>
            <person name="Chen X."/>
            <person name="Wang C."/>
            <person name="Dai X."/>
            <person name="Yang H."/>
            <person name="Song W."/>
            <person name="Hou L."/>
            <person name="Xu J."/>
            <person name="Tong Z."/>
            <person name="Xu A."/>
            <person name="Yuan X."/>
            <person name="Wang W."/>
            <person name="Yang Q."/>
            <person name="Chen L."/>
            <person name="Sun Z."/>
            <person name="Wang K."/>
            <person name="Pan B."/>
            <person name="Chen J."/>
            <person name="Bao Y."/>
            <person name="Liu F."/>
            <person name="Qi X."/>
            <person name="Gang D.R."/>
            <person name="Wen J."/>
            <person name="Li J."/>
        </authorList>
    </citation>
    <scope>NUCLEOTIDE SEQUENCE</scope>
    <source>
        <strain evidence="12">Dzin_1.0</strain>
    </source>
</reference>
<dbReference type="InterPro" id="IPR013525">
    <property type="entry name" value="ABC2_TM"/>
</dbReference>
<dbReference type="GO" id="GO:0005319">
    <property type="term" value="F:lipid transporter activity"/>
    <property type="evidence" value="ECO:0007669"/>
    <property type="project" value="TreeGrafter"/>
</dbReference>
<dbReference type="SMART" id="SM00382">
    <property type="entry name" value="AAA"/>
    <property type="match status" value="2"/>
</dbReference>
<dbReference type="GO" id="GO:0016020">
    <property type="term" value="C:membrane"/>
    <property type="evidence" value="ECO:0007669"/>
    <property type="project" value="UniProtKB-SubCell"/>
</dbReference>
<reference evidence="12" key="1">
    <citation type="submission" date="2021-03" db="EMBL/GenBank/DDBJ databases">
        <authorList>
            <person name="Li Z."/>
            <person name="Yang C."/>
        </authorList>
    </citation>
    <scope>NUCLEOTIDE SEQUENCE</scope>
    <source>
        <strain evidence="12">Dzin_1.0</strain>
        <tissue evidence="12">Leaf</tissue>
    </source>
</reference>
<feature type="transmembrane region" description="Helical" evidence="10">
    <location>
        <begin position="1337"/>
        <end position="1356"/>
    </location>
</feature>
<feature type="transmembrane region" description="Helical" evidence="10">
    <location>
        <begin position="1188"/>
        <end position="1211"/>
    </location>
</feature>
<dbReference type="PROSITE" id="PS50893">
    <property type="entry name" value="ABC_TRANSPORTER_2"/>
    <property type="match status" value="2"/>
</dbReference>
<dbReference type="GO" id="GO:0005524">
    <property type="term" value="F:ATP binding"/>
    <property type="evidence" value="ECO:0007669"/>
    <property type="project" value="UniProtKB-KW"/>
</dbReference>
<organism evidence="12 13">
    <name type="scientific">Dioscorea zingiberensis</name>
    <dbReference type="NCBI Taxonomy" id="325984"/>
    <lineage>
        <taxon>Eukaryota</taxon>
        <taxon>Viridiplantae</taxon>
        <taxon>Streptophyta</taxon>
        <taxon>Embryophyta</taxon>
        <taxon>Tracheophyta</taxon>
        <taxon>Spermatophyta</taxon>
        <taxon>Magnoliopsida</taxon>
        <taxon>Liliopsida</taxon>
        <taxon>Dioscoreales</taxon>
        <taxon>Dioscoreaceae</taxon>
        <taxon>Dioscorea</taxon>
    </lineage>
</organism>
<comment type="caution">
    <text evidence="12">The sequence shown here is derived from an EMBL/GenBank/DDBJ whole genome shotgun (WGS) entry which is preliminary data.</text>
</comment>
<evidence type="ECO:0000256" key="3">
    <source>
        <dbReference type="ARBA" id="ARBA00022448"/>
    </source>
</evidence>
<dbReference type="GO" id="GO:0016887">
    <property type="term" value="F:ATP hydrolysis activity"/>
    <property type="evidence" value="ECO:0007669"/>
    <property type="project" value="InterPro"/>
</dbReference>
<evidence type="ECO:0000256" key="9">
    <source>
        <dbReference type="ARBA" id="ARBA00023136"/>
    </source>
</evidence>
<feature type="transmembrane region" description="Helical" evidence="10">
    <location>
        <begin position="994"/>
        <end position="1012"/>
    </location>
</feature>
<dbReference type="Pfam" id="PF12698">
    <property type="entry name" value="ABC2_membrane_3"/>
    <property type="match status" value="2"/>
</dbReference>
<feature type="transmembrane region" description="Helical" evidence="10">
    <location>
        <begin position="458"/>
        <end position="481"/>
    </location>
</feature>
<keyword evidence="7" id="KW-0067">ATP-binding</keyword>
<dbReference type="EMBL" id="JAGGNH010000002">
    <property type="protein sequence ID" value="KAJ0980948.1"/>
    <property type="molecule type" value="Genomic_DNA"/>
</dbReference>
<dbReference type="Proteomes" id="UP001085076">
    <property type="component" value="Miscellaneous, Linkage group lg02"/>
</dbReference>
<feature type="transmembrane region" description="Helical" evidence="10">
    <location>
        <begin position="287"/>
        <end position="306"/>
    </location>
</feature>
<keyword evidence="13" id="KW-1185">Reference proteome</keyword>
<dbReference type="CDD" id="cd03263">
    <property type="entry name" value="ABC_subfamily_A"/>
    <property type="match status" value="2"/>
</dbReference>
<dbReference type="FunFam" id="3.40.50.300:FF:000904">
    <property type="entry name" value="ABC transporter A family member 1"/>
    <property type="match status" value="1"/>
</dbReference>
<dbReference type="Pfam" id="PF23321">
    <property type="entry name" value="R1_ABCA1"/>
    <property type="match status" value="1"/>
</dbReference>
<keyword evidence="9 10" id="KW-0472">Membrane</keyword>
<dbReference type="InterPro" id="IPR003593">
    <property type="entry name" value="AAA+_ATPase"/>
</dbReference>
<evidence type="ECO:0000256" key="8">
    <source>
        <dbReference type="ARBA" id="ARBA00022989"/>
    </source>
</evidence>
<proteinExistence type="inferred from homology"/>
<dbReference type="Pfam" id="PF00005">
    <property type="entry name" value="ABC_tran"/>
    <property type="match status" value="2"/>
</dbReference>
<feature type="transmembrane region" description="Helical" evidence="10">
    <location>
        <begin position="945"/>
        <end position="973"/>
    </location>
</feature>
<feature type="transmembrane region" description="Helical" evidence="10">
    <location>
        <begin position="360"/>
        <end position="383"/>
    </location>
</feature>
<feature type="transmembrane region" description="Helical" evidence="10">
    <location>
        <begin position="419"/>
        <end position="437"/>
    </location>
</feature>
<comment type="similarity">
    <text evidence="2">Belongs to the ABC transporter superfamily. ABCA family. CPR flippase (TC 3.A.1.211) subfamily.</text>
</comment>
<evidence type="ECO:0000313" key="12">
    <source>
        <dbReference type="EMBL" id="KAJ0980948.1"/>
    </source>
</evidence>
<dbReference type="Gene3D" id="3.40.50.300">
    <property type="entry name" value="P-loop containing nucleotide triphosphate hydrolases"/>
    <property type="match status" value="2"/>
</dbReference>
<accession>A0A9D5CYV4</accession>
<evidence type="ECO:0000313" key="13">
    <source>
        <dbReference type="Proteomes" id="UP001085076"/>
    </source>
</evidence>
<comment type="subcellular location">
    <subcellularLocation>
        <location evidence="1">Membrane</location>
        <topology evidence="1">Multi-pass membrane protein</topology>
    </subcellularLocation>
</comment>
<evidence type="ECO:0000256" key="2">
    <source>
        <dbReference type="ARBA" id="ARBA00008526"/>
    </source>
</evidence>
<evidence type="ECO:0000256" key="6">
    <source>
        <dbReference type="ARBA" id="ARBA00022741"/>
    </source>
</evidence>
<feature type="domain" description="ABC transporter" evidence="11">
    <location>
        <begin position="1466"/>
        <end position="1704"/>
    </location>
</feature>
<keyword evidence="3" id="KW-0813">Transport</keyword>
<evidence type="ECO:0000256" key="10">
    <source>
        <dbReference type="SAM" id="Phobius"/>
    </source>
</evidence>
<feature type="transmembrane region" description="Helical" evidence="10">
    <location>
        <begin position="1303"/>
        <end position="1325"/>
    </location>
</feature>
<feature type="transmembrane region" description="Helical" evidence="10">
    <location>
        <begin position="1232"/>
        <end position="1257"/>
    </location>
</feature>
<feature type="transmembrane region" description="Helical" evidence="10">
    <location>
        <begin position="1377"/>
        <end position="1399"/>
    </location>
</feature>
<keyword evidence="4 10" id="KW-0812">Transmembrane</keyword>
<feature type="transmembrane region" description="Helical" evidence="10">
    <location>
        <begin position="1269"/>
        <end position="1291"/>
    </location>
</feature>
<dbReference type="PANTHER" id="PTHR19229">
    <property type="entry name" value="ATP-BINDING CASSETTE TRANSPORTER SUBFAMILY A ABCA"/>
    <property type="match status" value="1"/>
</dbReference>
<evidence type="ECO:0000256" key="7">
    <source>
        <dbReference type="ARBA" id="ARBA00022840"/>
    </source>
</evidence>
<evidence type="ECO:0000256" key="4">
    <source>
        <dbReference type="ARBA" id="ARBA00022692"/>
    </source>
</evidence>
<dbReference type="InterPro" id="IPR027417">
    <property type="entry name" value="P-loop_NTPase"/>
</dbReference>
<dbReference type="FunFam" id="3.40.50.300:FF:000298">
    <property type="entry name" value="ATP-binding cassette sub-family A member 12"/>
    <property type="match status" value="1"/>
</dbReference>
<keyword evidence="5" id="KW-0677">Repeat</keyword>
<protein>
    <recommendedName>
        <fullName evidence="11">ABC transporter domain-containing protein</fullName>
    </recommendedName>
</protein>
<keyword evidence="6" id="KW-0547">Nucleotide-binding</keyword>
<dbReference type="PANTHER" id="PTHR19229:SF267">
    <property type="entry name" value="ABC TRANSPORTER A FAMILY MEMBER 1"/>
    <property type="match status" value="1"/>
</dbReference>
<dbReference type="InterPro" id="IPR056264">
    <property type="entry name" value="R2_ABCA1-4-like"/>
</dbReference>
<feature type="domain" description="ABC transporter" evidence="11">
    <location>
        <begin position="560"/>
        <end position="793"/>
    </location>
</feature>